<evidence type="ECO:0000259" key="10">
    <source>
        <dbReference type="PROSITE" id="PS52004"/>
    </source>
</evidence>
<reference evidence="12 13" key="1">
    <citation type="submission" date="2018-06" db="EMBL/GenBank/DDBJ databases">
        <authorList>
            <consortium name="Pathogen Informatics"/>
            <person name="Doyle S."/>
        </authorList>
    </citation>
    <scope>NUCLEOTIDE SEQUENCE [LARGE SCALE GENOMIC DNA]</scope>
    <source>
        <strain evidence="12 13">NCTC7807</strain>
    </source>
</reference>
<dbReference type="Pfam" id="PF00550">
    <property type="entry name" value="PP-binding"/>
    <property type="match status" value="2"/>
</dbReference>
<evidence type="ECO:0000313" key="12">
    <source>
        <dbReference type="EMBL" id="SUP60706.1"/>
    </source>
</evidence>
<dbReference type="InterPro" id="IPR042104">
    <property type="entry name" value="PKS_dehydratase_sf"/>
</dbReference>
<dbReference type="InterPro" id="IPR016036">
    <property type="entry name" value="Malonyl_transacylase_ACP-bd"/>
</dbReference>
<feature type="active site" description="Proton donor; for dehydratase activity" evidence="7">
    <location>
        <position position="1475"/>
    </location>
</feature>
<accession>A0A380P668</accession>
<evidence type="ECO:0000256" key="8">
    <source>
        <dbReference type="SAM" id="MobiDB-lite"/>
    </source>
</evidence>
<evidence type="ECO:0000256" key="7">
    <source>
        <dbReference type="PROSITE-ProRule" id="PRU01363"/>
    </source>
</evidence>
<evidence type="ECO:0000256" key="1">
    <source>
        <dbReference type="ARBA" id="ARBA00004792"/>
    </source>
</evidence>
<evidence type="ECO:0000256" key="4">
    <source>
        <dbReference type="ARBA" id="ARBA00022679"/>
    </source>
</evidence>
<keyword evidence="3" id="KW-0597">Phosphoprotein</keyword>
<dbReference type="Pfam" id="PF00698">
    <property type="entry name" value="Acyl_transf_1"/>
    <property type="match status" value="2"/>
</dbReference>
<feature type="domain" description="Ketosynthase family 3 (KS3)" evidence="10">
    <location>
        <begin position="102"/>
        <end position="510"/>
    </location>
</feature>
<dbReference type="SMART" id="SM01294">
    <property type="entry name" value="PKS_PP_betabranch"/>
    <property type="match status" value="1"/>
</dbReference>
<dbReference type="SUPFAM" id="SSF52151">
    <property type="entry name" value="FabD/lysophospholipase-like"/>
    <property type="match status" value="2"/>
</dbReference>
<feature type="domain" description="Carrier" evidence="9">
    <location>
        <begin position="1584"/>
        <end position="1658"/>
    </location>
</feature>
<dbReference type="InterPro" id="IPR020841">
    <property type="entry name" value="PKS_Beta-ketoAc_synthase_dom"/>
</dbReference>
<dbReference type="Gene3D" id="3.30.70.3290">
    <property type="match status" value="1"/>
</dbReference>
<dbReference type="InterPro" id="IPR036736">
    <property type="entry name" value="ACP-like_sf"/>
</dbReference>
<sequence length="1715" mass="176987">MTDTPADRDTAAVADWIAAHLCVELSLSVEQLNREATFFSLGLTSQAAVAMVSRLAVRLGRDVPVATLWASPTVNGFAAAVVSAEDGADVPEGRRTAEARPGEPLAIVSMAARLPGADSVAQLWELVLAGKDAIGPPPEGRFPDAREAMPDAGYLSQRLDEFDHRFFHLSPREAAALDPVQRLFLEVCWEAVEASSLPRTGLRGSATGVYVGSIWNEHGAASRPGRHTMHTATGSSLSMVANRISYLYDLRGPSVTLDSACSSSLVAVHMAAQALRLGEIDAAVVGGVNLLQSAATMDDLTAFGGLAPDGRSKAFGDLADGFGRGEGAAALVLKRLSDAERDGDHIWCLLRGTAVNNDGHTNGLTAPSPVAQQAVIRDAHARGGTDPAEVRFVETHGTGTALGDPIEASALAAAVRGATAPVHLGTLKANIGHLEGAAGVAGLVKAALVMRHGVVPPCVLSGGTNPHIDLDVLNLALPLAPVRLPSDEPFLGGVSSFGWGGTNAHVVVGPYHRPGAPDREATVETAGAADGTGRGPAFVFSPFGGQWAGMGRELLRSEPEFRAAVTACSLGAETVLGLSLLELIASGTDLEPYGVAVAQPAVYAVQVGLARSLAARGIRPAVVVGHSLGEIAGAVVVEALTAYEGGRIVAHYAAAQQRLTGRGGGMAVVALSREELAPYLASRPGIAVAGLSSARSTNLSGRVHELDELVSVLSEEGHRASRINVGLAAHGPDIDEVRDDLVEALGEIDQYPPALPMVSALDGRIMAAGAFTAGYFANALREPVDFAGALAHPLLSAPDALVEINAHPILGSALHETYGERVPVVPAYSRSGHGPEGVAAVCAAVVPPSREALLTLSAHTPAALAQRCREVARWWPAEGTPAAVAPVLEGLATLPYRASFVAGDRDGAVARLAEHADALDGPGASAAAGTAPRVVFVFPGQGGQWLGMGRDLYARDAVFARELRRCDAAVREACSARVLPLLLDGGDDEAFTNVATAQPLLFAVQVALARTLEHYGVAPHAVVGHSMGEAAAAHIAGALSLHDAAAVIGRRSRLMDGLSGTGAMLATELTLAEAEAVCAGTPSISVAVSNSARSTVLSGAAADIERTAGELTGRGVFNRPVRVQVASHSPQMDPILPALIEAVADVSPVSSTLPLYSTVLGRVADGSEMDAGYWARNLRDPVLFADAVGLLLDDGFSCFVEISPHAVLSPAVEETGAGRDPLVVPVLRKEQPEWPTLLAALGRLHDAGVPVDRAALNPAGHPAPLPLPYPWQRVSSPVLTGTVGRGSGDPLGVRTQVPHDPALSVYAGRLSPSTWSLEDHVVGGRAMVPAAAFAAAALQVAGPGPADGPVSVRDLVLTASLEVPGEDTALQTTVWTDAGTSRVEFFGGEGGTWVRVGTATVERATTGEPLPARPAGNGARADELYAEFGARGLDFGPQYRRIRLLDAGEDGASAGIEWNPRHADARLPVDPRLLDAALQVAAAPLLTGPGAVGADRSLLTTVVREVSVLSGVGADPRAVATITTGPGPDTRLADVDLISGDRVAVRIRGVEIRLIPIARSGAADGAAPALRDELAALSPAERLARTARVVQEAVGEIAGLTTAEVDPAEPFHSLGLNSIMGLELRNRLERLLGTVLSSTVVWNYPTVDALAPELTSRLEEAVEAGAGRTAHRPGAAERPVTADREPAAGEASPDGNDLDALRRELAELEELMGEI</sequence>
<dbReference type="Gene3D" id="1.10.1200.10">
    <property type="entry name" value="ACP-like"/>
    <property type="match status" value="2"/>
</dbReference>
<dbReference type="PANTHER" id="PTHR43775:SF37">
    <property type="entry name" value="SI:DKEY-61P9.11"/>
    <property type="match status" value="1"/>
</dbReference>
<dbReference type="InterPro" id="IPR006162">
    <property type="entry name" value="Ppantetheine_attach_site"/>
</dbReference>
<dbReference type="InterPro" id="IPR049552">
    <property type="entry name" value="PKS_DH_N"/>
</dbReference>
<dbReference type="Pfam" id="PF00109">
    <property type="entry name" value="ketoacyl-synt"/>
    <property type="match status" value="1"/>
</dbReference>
<gene>
    <name evidence="12" type="primary">milA2</name>
    <name evidence="12" type="ORF">NCTC7807_04777</name>
</gene>
<dbReference type="Pfam" id="PF14765">
    <property type="entry name" value="PS-DH"/>
    <property type="match status" value="1"/>
</dbReference>
<keyword evidence="6 12" id="KW-0012">Acyltransferase</keyword>
<dbReference type="GO" id="GO:0004315">
    <property type="term" value="F:3-oxoacyl-[acyl-carrier-protein] synthase activity"/>
    <property type="evidence" value="ECO:0007669"/>
    <property type="project" value="UniProtKB-EC"/>
</dbReference>
<proteinExistence type="predicted"/>
<dbReference type="PROSITE" id="PS50075">
    <property type="entry name" value="CARRIER"/>
    <property type="match status" value="2"/>
</dbReference>
<evidence type="ECO:0000313" key="13">
    <source>
        <dbReference type="Proteomes" id="UP000254150"/>
    </source>
</evidence>
<feature type="active site" description="Proton acceptor; for dehydratase activity" evidence="7">
    <location>
        <position position="1320"/>
    </location>
</feature>
<feature type="region of interest" description="Disordered" evidence="8">
    <location>
        <begin position="1662"/>
        <end position="1699"/>
    </location>
</feature>
<dbReference type="InterPro" id="IPR009081">
    <property type="entry name" value="PP-bd_ACP"/>
</dbReference>
<dbReference type="InterPro" id="IPR020806">
    <property type="entry name" value="PKS_PP-bd"/>
</dbReference>
<keyword evidence="5" id="KW-0045">Antibiotic biosynthesis</keyword>
<dbReference type="InterPro" id="IPR016039">
    <property type="entry name" value="Thiolase-like"/>
</dbReference>
<dbReference type="PROSITE" id="PS00012">
    <property type="entry name" value="PHOSPHOPANTETHEINE"/>
    <property type="match status" value="1"/>
</dbReference>
<dbReference type="SMART" id="SM00825">
    <property type="entry name" value="PKS_KS"/>
    <property type="match status" value="1"/>
</dbReference>
<dbReference type="GO" id="GO:0017000">
    <property type="term" value="P:antibiotic biosynthetic process"/>
    <property type="evidence" value="ECO:0007669"/>
    <property type="project" value="UniProtKB-KW"/>
</dbReference>
<dbReference type="Proteomes" id="UP000254150">
    <property type="component" value="Unassembled WGS sequence"/>
</dbReference>
<evidence type="ECO:0000259" key="11">
    <source>
        <dbReference type="PROSITE" id="PS52019"/>
    </source>
</evidence>
<dbReference type="GO" id="GO:0031177">
    <property type="term" value="F:phosphopantetheine binding"/>
    <property type="evidence" value="ECO:0007669"/>
    <property type="project" value="InterPro"/>
</dbReference>
<dbReference type="InterPro" id="IPR020807">
    <property type="entry name" value="PKS_DH"/>
</dbReference>
<dbReference type="InterPro" id="IPR014031">
    <property type="entry name" value="Ketoacyl_synth_C"/>
</dbReference>
<dbReference type="Pfam" id="PF21089">
    <property type="entry name" value="PKS_DH_N"/>
    <property type="match status" value="1"/>
</dbReference>
<feature type="region of interest" description="C-terminal hotdog fold" evidence="7">
    <location>
        <begin position="1416"/>
        <end position="1561"/>
    </location>
</feature>
<dbReference type="EC" id="2.3.1.41" evidence="12"/>
<evidence type="ECO:0000256" key="6">
    <source>
        <dbReference type="ARBA" id="ARBA00023315"/>
    </source>
</evidence>
<keyword evidence="4 12" id="KW-0808">Transferase</keyword>
<dbReference type="SMART" id="SM00823">
    <property type="entry name" value="PKS_PP"/>
    <property type="match status" value="2"/>
</dbReference>
<dbReference type="PROSITE" id="PS52019">
    <property type="entry name" value="PKS_MFAS_DH"/>
    <property type="match status" value="1"/>
</dbReference>
<dbReference type="InterPro" id="IPR014030">
    <property type="entry name" value="Ketoacyl_synth_N"/>
</dbReference>
<organism evidence="12 13">
    <name type="scientific">Streptomyces griseus</name>
    <dbReference type="NCBI Taxonomy" id="1911"/>
    <lineage>
        <taxon>Bacteria</taxon>
        <taxon>Bacillati</taxon>
        <taxon>Actinomycetota</taxon>
        <taxon>Actinomycetes</taxon>
        <taxon>Kitasatosporales</taxon>
        <taxon>Streptomycetaceae</taxon>
        <taxon>Streptomyces</taxon>
    </lineage>
</organism>
<feature type="region of interest" description="N-terminal hotdog fold" evidence="7">
    <location>
        <begin position="1288"/>
        <end position="1406"/>
    </location>
</feature>
<dbReference type="InterPro" id="IPR016035">
    <property type="entry name" value="Acyl_Trfase/lysoPLipase"/>
</dbReference>
<dbReference type="InterPro" id="IPR018201">
    <property type="entry name" value="Ketoacyl_synth_AS"/>
</dbReference>
<dbReference type="CDD" id="cd00833">
    <property type="entry name" value="PKS"/>
    <property type="match status" value="1"/>
</dbReference>
<dbReference type="Pfam" id="PF02801">
    <property type="entry name" value="Ketoacyl-synt_C"/>
    <property type="match status" value="1"/>
</dbReference>
<dbReference type="InterPro" id="IPR049900">
    <property type="entry name" value="PKS_mFAS_DH"/>
</dbReference>
<feature type="domain" description="Carrier" evidence="9">
    <location>
        <begin position="8"/>
        <end position="85"/>
    </location>
</feature>
<dbReference type="InterPro" id="IPR049551">
    <property type="entry name" value="PKS_DH_C"/>
</dbReference>
<dbReference type="PROSITE" id="PS00606">
    <property type="entry name" value="KS3_1"/>
    <property type="match status" value="1"/>
</dbReference>
<dbReference type="SUPFAM" id="SSF53901">
    <property type="entry name" value="Thiolase-like"/>
    <property type="match status" value="1"/>
</dbReference>
<protein>
    <submittedName>
        <fullName evidence="12">Type I polyketide synthase</fullName>
        <ecNumber evidence="12">2.3.1.41</ecNumber>
    </submittedName>
</protein>
<comment type="pathway">
    <text evidence="1">Antibiotic biosynthesis.</text>
</comment>
<dbReference type="PROSITE" id="PS52004">
    <property type="entry name" value="KS3_2"/>
    <property type="match status" value="1"/>
</dbReference>
<dbReference type="RefSeq" id="WP_161499799.1">
    <property type="nucleotide sequence ID" value="NZ_UHID01000007.1"/>
</dbReference>
<dbReference type="Gene3D" id="3.10.129.110">
    <property type="entry name" value="Polyketide synthase dehydratase"/>
    <property type="match status" value="1"/>
</dbReference>
<dbReference type="Gene3D" id="3.40.366.10">
    <property type="entry name" value="Malonyl-Coenzyme A Acyl Carrier Protein, domain 2"/>
    <property type="match status" value="2"/>
</dbReference>
<keyword evidence="2" id="KW-0596">Phosphopantetheine</keyword>
<name>A0A380P668_STRGR</name>
<feature type="domain" description="PKS/mFAS DH" evidence="11">
    <location>
        <begin position="1288"/>
        <end position="1561"/>
    </location>
</feature>
<dbReference type="SUPFAM" id="SSF47336">
    <property type="entry name" value="ACP-like"/>
    <property type="match status" value="2"/>
</dbReference>
<dbReference type="PANTHER" id="PTHR43775">
    <property type="entry name" value="FATTY ACID SYNTHASE"/>
    <property type="match status" value="1"/>
</dbReference>
<dbReference type="InterPro" id="IPR001227">
    <property type="entry name" value="Ac_transferase_dom_sf"/>
</dbReference>
<dbReference type="SUPFAM" id="SSF55048">
    <property type="entry name" value="Probable ACP-binding domain of malonyl-CoA ACP transacylase"/>
    <property type="match status" value="2"/>
</dbReference>
<evidence type="ECO:0000256" key="3">
    <source>
        <dbReference type="ARBA" id="ARBA00022553"/>
    </source>
</evidence>
<dbReference type="GO" id="GO:0004312">
    <property type="term" value="F:fatty acid synthase activity"/>
    <property type="evidence" value="ECO:0007669"/>
    <property type="project" value="TreeGrafter"/>
</dbReference>
<dbReference type="SMART" id="SM00827">
    <property type="entry name" value="PKS_AT"/>
    <property type="match status" value="2"/>
</dbReference>
<dbReference type="SMART" id="SM00826">
    <property type="entry name" value="PKS_DH"/>
    <property type="match status" value="1"/>
</dbReference>
<dbReference type="EMBL" id="UHID01000007">
    <property type="protein sequence ID" value="SUP60706.1"/>
    <property type="molecule type" value="Genomic_DNA"/>
</dbReference>
<dbReference type="InterPro" id="IPR014043">
    <property type="entry name" value="Acyl_transferase_dom"/>
</dbReference>
<dbReference type="InterPro" id="IPR050091">
    <property type="entry name" value="PKS_NRPS_Biosynth_Enz"/>
</dbReference>
<evidence type="ECO:0000256" key="5">
    <source>
        <dbReference type="ARBA" id="ARBA00023194"/>
    </source>
</evidence>
<dbReference type="Gene3D" id="3.40.47.10">
    <property type="match status" value="1"/>
</dbReference>
<evidence type="ECO:0000259" key="9">
    <source>
        <dbReference type="PROSITE" id="PS50075"/>
    </source>
</evidence>
<evidence type="ECO:0000256" key="2">
    <source>
        <dbReference type="ARBA" id="ARBA00022450"/>
    </source>
</evidence>
<dbReference type="GO" id="GO:0006633">
    <property type="term" value="P:fatty acid biosynthetic process"/>
    <property type="evidence" value="ECO:0007669"/>
    <property type="project" value="InterPro"/>
</dbReference>
<dbReference type="FunFam" id="3.40.366.10:FF:000002">
    <property type="entry name" value="Probable polyketide synthase 2"/>
    <property type="match status" value="1"/>
</dbReference>